<evidence type="ECO:0000259" key="11">
    <source>
        <dbReference type="PROSITE" id="PS51864"/>
    </source>
</evidence>
<dbReference type="PANTHER" id="PTHR10127">
    <property type="entry name" value="DISCOIDIN, CUB, EGF, LAMININ , AND ZINC METALLOPROTEASE DOMAIN CONTAINING"/>
    <property type="match status" value="1"/>
</dbReference>
<evidence type="ECO:0000256" key="6">
    <source>
        <dbReference type="ARBA" id="ARBA00023049"/>
    </source>
</evidence>
<accession>A0AAN4ZDU3</accession>
<comment type="cofactor">
    <cofactor evidence="9 10">
        <name>Zn(2+)</name>
        <dbReference type="ChEBI" id="CHEBI:29105"/>
    </cofactor>
    <text evidence="9 10">Binds 1 zinc ion per subunit.</text>
</comment>
<dbReference type="InterPro" id="IPR034035">
    <property type="entry name" value="Astacin-like_dom"/>
</dbReference>
<dbReference type="InterPro" id="IPR006026">
    <property type="entry name" value="Peptidase_Metallo"/>
</dbReference>
<feature type="binding site" evidence="9">
    <location>
        <position position="179"/>
    </location>
    <ligand>
        <name>Zn(2+)</name>
        <dbReference type="ChEBI" id="CHEBI:29105"/>
        <note>catalytic</note>
    </ligand>
</feature>
<comment type="subcellular location">
    <subcellularLocation>
        <location evidence="1">Secreted</location>
    </subcellularLocation>
</comment>
<dbReference type="AlphaFoldDB" id="A0AAN4ZDU3"/>
<evidence type="ECO:0000313" key="12">
    <source>
        <dbReference type="EMBL" id="GMR36688.1"/>
    </source>
</evidence>
<feature type="non-terminal residue" evidence="12">
    <location>
        <position position="1"/>
    </location>
</feature>
<gene>
    <name evidence="12" type="ORF">PMAYCL1PPCAC_06883</name>
</gene>
<dbReference type="Gene3D" id="3.40.390.10">
    <property type="entry name" value="Collagenase (Catalytic Domain)"/>
    <property type="match status" value="1"/>
</dbReference>
<keyword evidence="8" id="KW-0325">Glycoprotein</keyword>
<dbReference type="SMART" id="SM00235">
    <property type="entry name" value="ZnMc"/>
    <property type="match status" value="1"/>
</dbReference>
<reference evidence="13" key="1">
    <citation type="submission" date="2022-10" db="EMBL/GenBank/DDBJ databases">
        <title>Genome assembly of Pristionchus species.</title>
        <authorList>
            <person name="Yoshida K."/>
            <person name="Sommer R.J."/>
        </authorList>
    </citation>
    <scope>NUCLEOTIDE SEQUENCE [LARGE SCALE GENOMIC DNA]</scope>
    <source>
        <strain evidence="13">RS5460</strain>
    </source>
</reference>
<comment type="caution">
    <text evidence="9">Lacks conserved residue(s) required for the propagation of feature annotation.</text>
</comment>
<evidence type="ECO:0000256" key="4">
    <source>
        <dbReference type="ARBA" id="ARBA00022729"/>
    </source>
</evidence>
<keyword evidence="4" id="KW-0732">Signal</keyword>
<dbReference type="InterPro" id="IPR017050">
    <property type="entry name" value="Metallopeptidase_nem"/>
</dbReference>
<organism evidence="12 13">
    <name type="scientific">Pristionchus mayeri</name>
    <dbReference type="NCBI Taxonomy" id="1317129"/>
    <lineage>
        <taxon>Eukaryota</taxon>
        <taxon>Metazoa</taxon>
        <taxon>Ecdysozoa</taxon>
        <taxon>Nematoda</taxon>
        <taxon>Chromadorea</taxon>
        <taxon>Rhabditida</taxon>
        <taxon>Rhabditina</taxon>
        <taxon>Diplogasteromorpha</taxon>
        <taxon>Diplogasteroidea</taxon>
        <taxon>Neodiplogasteridae</taxon>
        <taxon>Pristionchus</taxon>
    </lineage>
</organism>
<keyword evidence="7" id="KW-1015">Disulfide bond</keyword>
<feature type="domain" description="Peptidase M12A" evidence="11">
    <location>
        <begin position="80"/>
        <end position="270"/>
    </location>
</feature>
<dbReference type="GO" id="GO:0005576">
    <property type="term" value="C:extracellular region"/>
    <property type="evidence" value="ECO:0007669"/>
    <property type="project" value="UniProtKB-SubCell"/>
</dbReference>
<evidence type="ECO:0000256" key="7">
    <source>
        <dbReference type="ARBA" id="ARBA00023157"/>
    </source>
</evidence>
<evidence type="ECO:0000256" key="5">
    <source>
        <dbReference type="ARBA" id="ARBA00022833"/>
    </source>
</evidence>
<evidence type="ECO:0000256" key="9">
    <source>
        <dbReference type="PROSITE-ProRule" id="PRU01211"/>
    </source>
</evidence>
<dbReference type="PROSITE" id="PS00022">
    <property type="entry name" value="EGF_1"/>
    <property type="match status" value="1"/>
</dbReference>
<dbReference type="GO" id="GO:0004222">
    <property type="term" value="F:metalloendopeptidase activity"/>
    <property type="evidence" value="ECO:0007669"/>
    <property type="project" value="UniProtKB-UniRule"/>
</dbReference>
<keyword evidence="9 10" id="KW-0645">Protease</keyword>
<dbReference type="InterPro" id="IPR024079">
    <property type="entry name" value="MetalloPept_cat_dom_sf"/>
</dbReference>
<keyword evidence="6 9" id="KW-0482">Metalloprotease</keyword>
<keyword evidence="13" id="KW-1185">Reference proteome</keyword>
<keyword evidence="2" id="KW-0964">Secreted</keyword>
<keyword evidence="5 9" id="KW-0862">Zinc</keyword>
<dbReference type="EC" id="3.4.24.-" evidence="10"/>
<feature type="binding site" evidence="9">
    <location>
        <position position="173"/>
    </location>
    <ligand>
        <name>Zn(2+)</name>
        <dbReference type="ChEBI" id="CHEBI:29105"/>
        <note>catalytic</note>
    </ligand>
</feature>
<dbReference type="GO" id="GO:0008270">
    <property type="term" value="F:zinc ion binding"/>
    <property type="evidence" value="ECO:0007669"/>
    <property type="project" value="UniProtKB-UniRule"/>
</dbReference>
<dbReference type="GO" id="GO:0006508">
    <property type="term" value="P:proteolysis"/>
    <property type="evidence" value="ECO:0007669"/>
    <property type="project" value="UniProtKB-KW"/>
</dbReference>
<comment type="caution">
    <text evidence="12">The sequence shown here is derived from an EMBL/GenBank/DDBJ whole genome shotgun (WGS) entry which is preliminary data.</text>
</comment>
<evidence type="ECO:0000256" key="8">
    <source>
        <dbReference type="ARBA" id="ARBA00023180"/>
    </source>
</evidence>
<evidence type="ECO:0000256" key="10">
    <source>
        <dbReference type="RuleBase" id="RU361183"/>
    </source>
</evidence>
<dbReference type="SUPFAM" id="SSF55486">
    <property type="entry name" value="Metalloproteases ('zincins'), catalytic domain"/>
    <property type="match status" value="1"/>
</dbReference>
<dbReference type="Proteomes" id="UP001328107">
    <property type="component" value="Unassembled WGS sequence"/>
</dbReference>
<protein>
    <recommendedName>
        <fullName evidence="10">Metalloendopeptidase</fullName>
        <ecNumber evidence="10">3.4.24.-</ecNumber>
    </recommendedName>
</protein>
<name>A0AAN4ZDU3_9BILA</name>
<evidence type="ECO:0000256" key="3">
    <source>
        <dbReference type="ARBA" id="ARBA00022723"/>
    </source>
</evidence>
<dbReference type="PRINTS" id="PR00480">
    <property type="entry name" value="ASTACIN"/>
</dbReference>
<dbReference type="Pfam" id="PF01400">
    <property type="entry name" value="Astacin"/>
    <property type="match status" value="1"/>
</dbReference>
<dbReference type="GO" id="GO:0018996">
    <property type="term" value="P:molting cycle, collagen and cuticulin-based cuticle"/>
    <property type="evidence" value="ECO:0007669"/>
    <property type="project" value="InterPro"/>
</dbReference>
<dbReference type="PANTHER" id="PTHR10127:SF793">
    <property type="entry name" value="ZINC METALLOPROTEINASE NAS-31"/>
    <property type="match status" value="1"/>
</dbReference>
<dbReference type="EMBL" id="BTRK01000002">
    <property type="protein sequence ID" value="GMR36688.1"/>
    <property type="molecule type" value="Genomic_DNA"/>
</dbReference>
<evidence type="ECO:0000256" key="2">
    <source>
        <dbReference type="ARBA" id="ARBA00022525"/>
    </source>
</evidence>
<dbReference type="InterPro" id="IPR000742">
    <property type="entry name" value="EGF"/>
</dbReference>
<feature type="active site" evidence="9">
    <location>
        <position position="170"/>
    </location>
</feature>
<sequence length="389" mass="43197">RLRLSRFQDEMAKWDTDFDPSRQPLLREPMHSDMLESEISRTNRIGGLTSSLFEGDIQLTDEQLTSLISTHKSGHRSTRQAVTHLASSWGRDPIPYSIYNISDHVRETLHNAIHHWQNLTCVRLIEDGKGKDRVSIYANEGCSSTVGRVGGDQTMSLADSCKSLGTVIHEVEHLLGVFHTQSRDDRDSYVTVLSENIMPGSEHDFEKYSTSSTLGIPYEYGSLLHYSDTLFSSNGQPTLLSSDPVYQKSMGGHLPSFYDAALINTFYGCYADCEGILITCHNGGVQDVNECSRCLCPQGYGGRYCEGDPDGCLLVFDARDSIQKTKISVGHNTKTMQTDYDTCSYLFKSPPGYKVQIRIEALAGALSSSCVYAGIEVKGKMDARPRGIR</sequence>
<keyword evidence="9 10" id="KW-0378">Hydrolase</keyword>
<evidence type="ECO:0000256" key="1">
    <source>
        <dbReference type="ARBA" id="ARBA00004613"/>
    </source>
</evidence>
<dbReference type="PROSITE" id="PS51864">
    <property type="entry name" value="ASTACIN"/>
    <property type="match status" value="1"/>
</dbReference>
<dbReference type="PROSITE" id="PS01186">
    <property type="entry name" value="EGF_2"/>
    <property type="match status" value="1"/>
</dbReference>
<dbReference type="CDD" id="cd04280">
    <property type="entry name" value="ZnMc_astacin_like"/>
    <property type="match status" value="1"/>
</dbReference>
<feature type="binding site" evidence="9">
    <location>
        <position position="169"/>
    </location>
    <ligand>
        <name>Zn(2+)</name>
        <dbReference type="ChEBI" id="CHEBI:29105"/>
        <note>catalytic</note>
    </ligand>
</feature>
<proteinExistence type="predicted"/>
<dbReference type="PIRSF" id="PIRSF036365">
    <property type="entry name" value="Astacin_nematoda"/>
    <property type="match status" value="1"/>
</dbReference>
<dbReference type="InterPro" id="IPR001506">
    <property type="entry name" value="Peptidase_M12A"/>
</dbReference>
<evidence type="ECO:0000313" key="13">
    <source>
        <dbReference type="Proteomes" id="UP001328107"/>
    </source>
</evidence>
<keyword evidence="3 9" id="KW-0479">Metal-binding</keyword>